<evidence type="ECO:0000313" key="19">
    <source>
        <dbReference type="Proteomes" id="UP000241193"/>
    </source>
</evidence>
<keyword evidence="19" id="KW-1185">Reference proteome</keyword>
<comment type="function">
    <text evidence="16">NQR complex catalyzes the reduction of ubiquinone-1 to ubiquinol by two successive reactions, coupled with the transport of Na(+) ions from the cytoplasm to the periplasm. NqrA to NqrE are probably involved in the second step, the conversion of ubisemiquinone to ubiquinol.</text>
</comment>
<evidence type="ECO:0000256" key="5">
    <source>
        <dbReference type="ARBA" id="ARBA00022630"/>
    </source>
</evidence>
<feature type="transmembrane region" description="Helical" evidence="16">
    <location>
        <begin position="120"/>
        <end position="141"/>
    </location>
</feature>
<dbReference type="Proteomes" id="UP000241193">
    <property type="component" value="Unassembled WGS sequence"/>
</dbReference>
<dbReference type="GO" id="GO:0010181">
    <property type="term" value="F:FMN binding"/>
    <property type="evidence" value="ECO:0007669"/>
    <property type="project" value="InterPro"/>
</dbReference>
<evidence type="ECO:0000256" key="13">
    <source>
        <dbReference type="ARBA" id="ARBA00023075"/>
    </source>
</evidence>
<dbReference type="RefSeq" id="WP_107493904.1">
    <property type="nucleotide sequence ID" value="NZ_PZKC01000009.1"/>
</dbReference>
<evidence type="ECO:0000256" key="17">
    <source>
        <dbReference type="PIRSR" id="PIRSR016055-50"/>
    </source>
</evidence>
<feature type="transmembrane region" description="Helical" evidence="16">
    <location>
        <begin position="153"/>
        <end position="174"/>
    </location>
</feature>
<dbReference type="EC" id="7.2.1.1" evidence="16"/>
<comment type="cofactor">
    <cofactor evidence="16 17">
        <name>FMN</name>
        <dbReference type="ChEBI" id="CHEBI:58210"/>
    </cofactor>
</comment>
<feature type="transmembrane region" description="Helical" evidence="16">
    <location>
        <begin position="258"/>
        <end position="280"/>
    </location>
</feature>
<keyword evidence="12 16" id="KW-0406">Ion transport</keyword>
<keyword evidence="13 16" id="KW-0830">Ubiquinone</keyword>
<dbReference type="NCBIfam" id="NF003756">
    <property type="entry name" value="PRK05349.1"/>
    <property type="match status" value="1"/>
</dbReference>
<dbReference type="EMBL" id="PZKC01000009">
    <property type="protein sequence ID" value="PTD95939.1"/>
    <property type="molecule type" value="Genomic_DNA"/>
</dbReference>
<feature type="transmembrane region" description="Helical" evidence="16">
    <location>
        <begin position="287"/>
        <end position="305"/>
    </location>
</feature>
<evidence type="ECO:0000256" key="14">
    <source>
        <dbReference type="ARBA" id="ARBA00023136"/>
    </source>
</evidence>
<dbReference type="GO" id="GO:0022904">
    <property type="term" value="P:respiratory electron transport chain"/>
    <property type="evidence" value="ECO:0007669"/>
    <property type="project" value="InterPro"/>
</dbReference>
<reference evidence="18 19" key="2">
    <citation type="submission" date="2018-04" db="EMBL/GenBank/DDBJ databases">
        <title>Thauera lacus sp. nov., isolated from an saline lake in Inner Mongolia, China.</title>
        <authorList>
            <person name="Liang Q.-Y."/>
        </authorList>
    </citation>
    <scope>NUCLEOTIDE SEQUENCE [LARGE SCALE GENOMIC DNA]</scope>
    <source>
        <strain evidence="18 19">D20</strain>
    </source>
</reference>
<evidence type="ECO:0000256" key="15">
    <source>
        <dbReference type="ARBA" id="ARBA00023201"/>
    </source>
</evidence>
<evidence type="ECO:0000256" key="10">
    <source>
        <dbReference type="ARBA" id="ARBA00023027"/>
    </source>
</evidence>
<reference evidence="18 19" key="1">
    <citation type="submission" date="2018-03" db="EMBL/GenBank/DDBJ databases">
        <authorList>
            <person name="Keele B.F."/>
        </authorList>
    </citation>
    <scope>NUCLEOTIDE SEQUENCE [LARGE SCALE GENOMIC DNA]</scope>
    <source>
        <strain evidence="18 19">D20</strain>
    </source>
</reference>
<organism evidence="18 19">
    <name type="scientific">Pseudothauera lacus</name>
    <dbReference type="NCBI Taxonomy" id="2136175"/>
    <lineage>
        <taxon>Bacteria</taxon>
        <taxon>Pseudomonadati</taxon>
        <taxon>Pseudomonadota</taxon>
        <taxon>Betaproteobacteria</taxon>
        <taxon>Rhodocyclales</taxon>
        <taxon>Zoogloeaceae</taxon>
        <taxon>Pseudothauera</taxon>
    </lineage>
</organism>
<keyword evidence="14 16" id="KW-0472">Membrane</keyword>
<gene>
    <name evidence="16" type="primary">nqrB</name>
    <name evidence="18" type="ORF">C8261_11700</name>
</gene>
<evidence type="ECO:0000256" key="3">
    <source>
        <dbReference type="ARBA" id="ARBA00022519"/>
    </source>
</evidence>
<evidence type="ECO:0000256" key="11">
    <source>
        <dbReference type="ARBA" id="ARBA00023053"/>
    </source>
</evidence>
<keyword evidence="1 16" id="KW-0813">Transport</keyword>
<dbReference type="GO" id="GO:0016655">
    <property type="term" value="F:oxidoreductase activity, acting on NAD(P)H, quinone or similar compound as acceptor"/>
    <property type="evidence" value="ECO:0007669"/>
    <property type="project" value="UniProtKB-UniRule"/>
</dbReference>
<feature type="modified residue" description="FMN phosphoryl threonine" evidence="16 17">
    <location>
        <position position="230"/>
    </location>
</feature>
<feature type="transmembrane region" description="Helical" evidence="16">
    <location>
        <begin position="317"/>
        <end position="336"/>
    </location>
</feature>
<accession>A0A2T4IDT6</accession>
<dbReference type="InterPro" id="IPR010966">
    <property type="entry name" value="NqrB"/>
</dbReference>
<protein>
    <recommendedName>
        <fullName evidence="16">Na(+)-translocating NADH-quinone reductase subunit B</fullName>
        <shortName evidence="16">Na(+)-NQR subunit B</shortName>
        <shortName evidence="16">Na(+)-translocating NQR subunit B</shortName>
        <ecNumber evidence="16">7.2.1.1</ecNumber>
    </recommendedName>
    <alternativeName>
        <fullName evidence="16">NQR complex subunit B</fullName>
    </alternativeName>
    <alternativeName>
        <fullName evidence="16">NQR-1 subunit B</fullName>
    </alternativeName>
</protein>
<dbReference type="OrthoDB" id="9776359at2"/>
<keyword evidence="4 16" id="KW-0597">Phosphoprotein</keyword>
<keyword evidence="9 16" id="KW-1133">Transmembrane helix</keyword>
<dbReference type="GO" id="GO:0005886">
    <property type="term" value="C:plasma membrane"/>
    <property type="evidence" value="ECO:0007669"/>
    <property type="project" value="UniProtKB-SubCell"/>
</dbReference>
<dbReference type="InterPro" id="IPR004338">
    <property type="entry name" value="NqrB/RnfD"/>
</dbReference>
<feature type="transmembrane region" description="Helical" evidence="16">
    <location>
        <begin position="58"/>
        <end position="77"/>
    </location>
</feature>
<evidence type="ECO:0000256" key="9">
    <source>
        <dbReference type="ARBA" id="ARBA00022989"/>
    </source>
</evidence>
<keyword evidence="5 16" id="KW-0285">Flavoprotein</keyword>
<name>A0A2T4IDT6_9RHOO</name>
<evidence type="ECO:0000256" key="4">
    <source>
        <dbReference type="ARBA" id="ARBA00022553"/>
    </source>
</evidence>
<dbReference type="GO" id="GO:0006814">
    <property type="term" value="P:sodium ion transport"/>
    <property type="evidence" value="ECO:0007669"/>
    <property type="project" value="UniProtKB-UniRule"/>
</dbReference>
<sequence length="404" mass="43868">MGVRKFLDGIEHHFEKGGRYEKWYALYEAADTFFYRPASVTRTTAHVRDGLDLKRMMITVWLCTFPAMFFGMWNIGYQANSIYAVNPDLLAAQTDWRIALISLFAGFNPGSLWDNFIHGAAYFLPIYLVTFVVGGFWEVLFASVRKHEVNEGFFVTSVLFALICPPSIPLWQVALGISFGVVVGKEVFGGTGKNFLNPALTGRAFLFFAYPAQISGDAVWTAVDGFTGATPLGLVAAGGMEAIAASGLSWMDAFVGTLHGSVGEVSTLAILIGGAVLLLTKIAAWRIVAGVMLGMVGMSLLLNLIGSDTNPMFAMPWYWHLVVGGFAFGMIFMATDPVSASMTSTGKWVFGALIGIMVVLIRVVNPAFPEGMMLAILLANLCAPLIDHFVVAANIKRRLARNVQ</sequence>
<dbReference type="PANTHER" id="PTHR30578:SF1">
    <property type="entry name" value="NA(+)-TRANSLOCATING NADH-QUINONE REDUCTASE SUBUNIT B"/>
    <property type="match status" value="1"/>
</dbReference>
<keyword evidence="2 16" id="KW-1003">Cell membrane</keyword>
<evidence type="ECO:0000256" key="2">
    <source>
        <dbReference type="ARBA" id="ARBA00022475"/>
    </source>
</evidence>
<dbReference type="PIRSF" id="PIRSF016055">
    <property type="entry name" value="NADH-UbQ_OxRdtase_B_su"/>
    <property type="match status" value="1"/>
</dbReference>
<dbReference type="Pfam" id="PF03116">
    <property type="entry name" value="NQR2_RnfD_RnfE"/>
    <property type="match status" value="1"/>
</dbReference>
<keyword evidence="6 16" id="KW-0288">FMN</keyword>
<feature type="transmembrane region" description="Helical" evidence="16">
    <location>
        <begin position="374"/>
        <end position="395"/>
    </location>
</feature>
<comment type="subcellular location">
    <subcellularLocation>
        <location evidence="16">Cell membrane</location>
        <topology evidence="16">Multi-pass membrane protein</topology>
    </subcellularLocation>
</comment>
<evidence type="ECO:0000256" key="16">
    <source>
        <dbReference type="HAMAP-Rule" id="MF_00426"/>
    </source>
</evidence>
<comment type="catalytic activity">
    <reaction evidence="16">
        <text>a ubiquinone + n Na(+)(in) + NADH + H(+) = a ubiquinol + n Na(+)(out) + NAD(+)</text>
        <dbReference type="Rhea" id="RHEA:47748"/>
        <dbReference type="Rhea" id="RHEA-COMP:9565"/>
        <dbReference type="Rhea" id="RHEA-COMP:9566"/>
        <dbReference type="ChEBI" id="CHEBI:15378"/>
        <dbReference type="ChEBI" id="CHEBI:16389"/>
        <dbReference type="ChEBI" id="CHEBI:17976"/>
        <dbReference type="ChEBI" id="CHEBI:29101"/>
        <dbReference type="ChEBI" id="CHEBI:57540"/>
        <dbReference type="ChEBI" id="CHEBI:57945"/>
        <dbReference type="EC" id="7.2.1.1"/>
    </reaction>
</comment>
<dbReference type="GO" id="GO:0055085">
    <property type="term" value="P:transmembrane transport"/>
    <property type="evidence" value="ECO:0007669"/>
    <property type="project" value="InterPro"/>
</dbReference>
<proteinExistence type="inferred from homology"/>
<dbReference type="HAMAP" id="MF_00426">
    <property type="entry name" value="NqrB"/>
    <property type="match status" value="1"/>
</dbReference>
<evidence type="ECO:0000256" key="1">
    <source>
        <dbReference type="ARBA" id="ARBA00022448"/>
    </source>
</evidence>
<comment type="subunit">
    <text evidence="16">Composed of six subunits; NqrA, NqrB, NqrC, NqrD, NqrE and NqrF.</text>
</comment>
<comment type="caution">
    <text evidence="18">The sequence shown here is derived from an EMBL/GenBank/DDBJ whole genome shotgun (WGS) entry which is preliminary data.</text>
</comment>
<comment type="similarity">
    <text evidence="16">Belongs to the NqrB/RnfD family.</text>
</comment>
<keyword evidence="10 16" id="KW-0520">NAD</keyword>
<evidence type="ECO:0000256" key="8">
    <source>
        <dbReference type="ARBA" id="ARBA00022967"/>
    </source>
</evidence>
<evidence type="ECO:0000313" key="18">
    <source>
        <dbReference type="EMBL" id="PTD95939.1"/>
    </source>
</evidence>
<keyword evidence="3" id="KW-0997">Cell inner membrane</keyword>
<evidence type="ECO:0000256" key="12">
    <source>
        <dbReference type="ARBA" id="ARBA00023065"/>
    </source>
</evidence>
<dbReference type="NCBIfam" id="TIGR01937">
    <property type="entry name" value="nqrB"/>
    <property type="match status" value="1"/>
</dbReference>
<evidence type="ECO:0000256" key="6">
    <source>
        <dbReference type="ARBA" id="ARBA00022643"/>
    </source>
</evidence>
<evidence type="ECO:0000256" key="7">
    <source>
        <dbReference type="ARBA" id="ARBA00022692"/>
    </source>
</evidence>
<feature type="transmembrane region" description="Helical" evidence="16">
    <location>
        <begin position="348"/>
        <end position="368"/>
    </location>
</feature>
<keyword evidence="15 16" id="KW-0739">Sodium transport</keyword>
<keyword evidence="11 16" id="KW-0915">Sodium</keyword>
<keyword evidence="8 16" id="KW-1278">Translocase</keyword>
<dbReference type="PANTHER" id="PTHR30578">
    <property type="entry name" value="ELECTRON TRANSPORT COMPLEX PROTEIN RNFD"/>
    <property type="match status" value="1"/>
</dbReference>
<keyword evidence="7 16" id="KW-0812">Transmembrane</keyword>
<dbReference type="AlphaFoldDB" id="A0A2T4IDT6"/>